<dbReference type="EMBL" id="PKPP01000323">
    <property type="protein sequence ID" value="PWA94298.1"/>
    <property type="molecule type" value="Genomic_DNA"/>
</dbReference>
<dbReference type="PANTHER" id="PTHR48054">
    <property type="entry name" value="RECEPTOR KINASE-LIKE PROTEIN XA21"/>
    <property type="match status" value="1"/>
</dbReference>
<proteinExistence type="predicted"/>
<evidence type="ECO:0000313" key="5">
    <source>
        <dbReference type="Proteomes" id="UP000245207"/>
    </source>
</evidence>
<accession>A0A2U1Q8H0</accession>
<dbReference type="GO" id="GO:0016301">
    <property type="term" value="F:kinase activity"/>
    <property type="evidence" value="ECO:0007669"/>
    <property type="project" value="UniProtKB-KW"/>
</dbReference>
<dbReference type="SUPFAM" id="SSF52058">
    <property type="entry name" value="L domain-like"/>
    <property type="match status" value="1"/>
</dbReference>
<keyword evidence="2" id="KW-0677">Repeat</keyword>
<gene>
    <name evidence="4" type="ORF">CTI12_AA052290</name>
</gene>
<dbReference type="Gene3D" id="3.80.10.10">
    <property type="entry name" value="Ribonuclease Inhibitor"/>
    <property type="match status" value="2"/>
</dbReference>
<dbReference type="Pfam" id="PF00560">
    <property type="entry name" value="LRR_1"/>
    <property type="match status" value="3"/>
</dbReference>
<keyword evidence="4" id="KW-0418">Kinase</keyword>
<dbReference type="STRING" id="35608.A0A2U1Q8H0"/>
<evidence type="ECO:0000259" key="3">
    <source>
        <dbReference type="Pfam" id="PF08263"/>
    </source>
</evidence>
<protein>
    <submittedName>
        <fullName evidence="4">Protein kinase-like domain-containing protein</fullName>
    </submittedName>
</protein>
<keyword evidence="4" id="KW-0808">Transferase</keyword>
<keyword evidence="5" id="KW-1185">Reference proteome</keyword>
<feature type="domain" description="Leucine-rich repeat-containing N-terminal plant-type" evidence="3">
    <location>
        <begin position="15"/>
        <end position="56"/>
    </location>
</feature>
<dbReference type="InterPro" id="IPR052592">
    <property type="entry name" value="LRR-RLK"/>
</dbReference>
<evidence type="ECO:0000256" key="2">
    <source>
        <dbReference type="ARBA" id="ARBA00022737"/>
    </source>
</evidence>
<sequence>MLLLPLLSPLVSGEDDVQCLRGVKSSLNDPQHSLDTWNFSNSTIKFICNFNGVTCWNDKENRFIALNLGNFRLEGVNLDLSDNELTGVIPDSFGNCTFLNTIVLSGNKLSGGIPNKLSGGIPNSLTNLRQLTRFSVANNELNGSIPSGLRGLPNKGPLCRKLPNLYGCKNSRILTFTFSPTRKRWRVQKKKEEVASIAEMARLTPSLGENPSLDLGAEVFYVFIKRRKNKGGIHDLGNGNHVTYLA</sequence>
<dbReference type="OrthoDB" id="2151624at2759"/>
<dbReference type="PANTHER" id="PTHR48054:SF26">
    <property type="entry name" value="LEUCINE-RICH REPEAT PROTEIN 1-RELATED"/>
    <property type="match status" value="1"/>
</dbReference>
<dbReference type="InterPro" id="IPR013210">
    <property type="entry name" value="LRR_N_plant-typ"/>
</dbReference>
<dbReference type="AlphaFoldDB" id="A0A2U1Q8H0"/>
<organism evidence="4 5">
    <name type="scientific">Artemisia annua</name>
    <name type="common">Sweet wormwood</name>
    <dbReference type="NCBI Taxonomy" id="35608"/>
    <lineage>
        <taxon>Eukaryota</taxon>
        <taxon>Viridiplantae</taxon>
        <taxon>Streptophyta</taxon>
        <taxon>Embryophyta</taxon>
        <taxon>Tracheophyta</taxon>
        <taxon>Spermatophyta</taxon>
        <taxon>Magnoliopsida</taxon>
        <taxon>eudicotyledons</taxon>
        <taxon>Gunneridae</taxon>
        <taxon>Pentapetalae</taxon>
        <taxon>asterids</taxon>
        <taxon>campanulids</taxon>
        <taxon>Asterales</taxon>
        <taxon>Asteraceae</taxon>
        <taxon>Asteroideae</taxon>
        <taxon>Anthemideae</taxon>
        <taxon>Artemisiinae</taxon>
        <taxon>Artemisia</taxon>
    </lineage>
</organism>
<reference evidence="4 5" key="1">
    <citation type="journal article" date="2018" name="Mol. Plant">
        <title>The genome of Artemisia annua provides insight into the evolution of Asteraceae family and artemisinin biosynthesis.</title>
        <authorList>
            <person name="Shen Q."/>
            <person name="Zhang L."/>
            <person name="Liao Z."/>
            <person name="Wang S."/>
            <person name="Yan T."/>
            <person name="Shi P."/>
            <person name="Liu M."/>
            <person name="Fu X."/>
            <person name="Pan Q."/>
            <person name="Wang Y."/>
            <person name="Lv Z."/>
            <person name="Lu X."/>
            <person name="Zhang F."/>
            <person name="Jiang W."/>
            <person name="Ma Y."/>
            <person name="Chen M."/>
            <person name="Hao X."/>
            <person name="Li L."/>
            <person name="Tang Y."/>
            <person name="Lv G."/>
            <person name="Zhou Y."/>
            <person name="Sun X."/>
            <person name="Brodelius P.E."/>
            <person name="Rose J.K.C."/>
            <person name="Tang K."/>
        </authorList>
    </citation>
    <scope>NUCLEOTIDE SEQUENCE [LARGE SCALE GENOMIC DNA]</scope>
    <source>
        <strain evidence="5">cv. Huhao1</strain>
        <tissue evidence="4">Leaf</tissue>
    </source>
</reference>
<evidence type="ECO:0000256" key="1">
    <source>
        <dbReference type="ARBA" id="ARBA00022614"/>
    </source>
</evidence>
<dbReference type="Proteomes" id="UP000245207">
    <property type="component" value="Unassembled WGS sequence"/>
</dbReference>
<evidence type="ECO:0000313" key="4">
    <source>
        <dbReference type="EMBL" id="PWA94298.1"/>
    </source>
</evidence>
<dbReference type="InterPro" id="IPR001611">
    <property type="entry name" value="Leu-rich_rpt"/>
</dbReference>
<name>A0A2U1Q8H0_ARTAN</name>
<dbReference type="InterPro" id="IPR032675">
    <property type="entry name" value="LRR_dom_sf"/>
</dbReference>
<dbReference type="Pfam" id="PF08263">
    <property type="entry name" value="LRRNT_2"/>
    <property type="match status" value="1"/>
</dbReference>
<keyword evidence="1" id="KW-0433">Leucine-rich repeat</keyword>
<comment type="caution">
    <text evidence="4">The sequence shown here is derived from an EMBL/GenBank/DDBJ whole genome shotgun (WGS) entry which is preliminary data.</text>
</comment>